<dbReference type="Gene3D" id="1.10.443.10">
    <property type="entry name" value="Intergrase catalytic core"/>
    <property type="match status" value="1"/>
</dbReference>
<dbReference type="AlphaFoldDB" id="A0A6M4H1H2"/>
<dbReference type="InterPro" id="IPR050090">
    <property type="entry name" value="Tyrosine_recombinase_XerCD"/>
</dbReference>
<dbReference type="PROSITE" id="PS51898">
    <property type="entry name" value="TYR_RECOMBINASE"/>
    <property type="match status" value="1"/>
</dbReference>
<evidence type="ECO:0000256" key="1">
    <source>
        <dbReference type="ARBA" id="ARBA00022829"/>
    </source>
</evidence>
<keyword evidence="1" id="KW-0159">Chromosome partition</keyword>
<gene>
    <name evidence="5" type="primary">xerD_1</name>
    <name evidence="5" type="ORF">DSM104440_00129</name>
</gene>
<dbReference type="InterPro" id="IPR013762">
    <property type="entry name" value="Integrase-like_cat_sf"/>
</dbReference>
<dbReference type="SUPFAM" id="SSF56349">
    <property type="entry name" value="DNA breaking-rejoining enzymes"/>
    <property type="match status" value="1"/>
</dbReference>
<evidence type="ECO:0000313" key="6">
    <source>
        <dbReference type="Proteomes" id="UP000503096"/>
    </source>
</evidence>
<name>A0A6M4H1H2_9PROT</name>
<dbReference type="PANTHER" id="PTHR30349:SF81">
    <property type="entry name" value="TYROSINE RECOMBINASE XERC"/>
    <property type="match status" value="1"/>
</dbReference>
<accession>A0A6M4H1H2</accession>
<dbReference type="PANTHER" id="PTHR30349">
    <property type="entry name" value="PHAGE INTEGRASE-RELATED"/>
    <property type="match status" value="1"/>
</dbReference>
<dbReference type="GO" id="GO:0015074">
    <property type="term" value="P:DNA integration"/>
    <property type="evidence" value="ECO:0007669"/>
    <property type="project" value="UniProtKB-KW"/>
</dbReference>
<keyword evidence="2" id="KW-0229">DNA integration</keyword>
<evidence type="ECO:0000256" key="3">
    <source>
        <dbReference type="ARBA" id="ARBA00023172"/>
    </source>
</evidence>
<proteinExistence type="predicted"/>
<dbReference type="KEGG" id="upl:DSM104440_00129"/>
<dbReference type="GO" id="GO:0003677">
    <property type="term" value="F:DNA binding"/>
    <property type="evidence" value="ECO:0007669"/>
    <property type="project" value="InterPro"/>
</dbReference>
<dbReference type="Proteomes" id="UP000503096">
    <property type="component" value="Chromosome"/>
</dbReference>
<dbReference type="InterPro" id="IPR002104">
    <property type="entry name" value="Integrase_catalytic"/>
</dbReference>
<dbReference type="EMBL" id="CP053073">
    <property type="protein sequence ID" value="QJR13346.1"/>
    <property type="molecule type" value="Genomic_DNA"/>
</dbReference>
<protein>
    <submittedName>
        <fullName evidence="5">Tyrosine recombinase XerD</fullName>
    </submittedName>
</protein>
<evidence type="ECO:0000259" key="4">
    <source>
        <dbReference type="PROSITE" id="PS51898"/>
    </source>
</evidence>
<evidence type="ECO:0000313" key="5">
    <source>
        <dbReference type="EMBL" id="QJR13346.1"/>
    </source>
</evidence>
<evidence type="ECO:0000256" key="2">
    <source>
        <dbReference type="ARBA" id="ARBA00022908"/>
    </source>
</evidence>
<dbReference type="InterPro" id="IPR011010">
    <property type="entry name" value="DNA_brk_join_enz"/>
</dbReference>
<keyword evidence="3" id="KW-0233">DNA recombination</keyword>
<dbReference type="Pfam" id="PF00589">
    <property type="entry name" value="Phage_integrase"/>
    <property type="match status" value="1"/>
</dbReference>
<dbReference type="InParanoid" id="A0A6M4H1H2"/>
<dbReference type="GO" id="GO:0006310">
    <property type="term" value="P:DNA recombination"/>
    <property type="evidence" value="ECO:0007669"/>
    <property type="project" value="UniProtKB-KW"/>
</dbReference>
<sequence>MLAVPDVATASGVRDRAILEVLYSTGLRRMELVQLQVFDVQVNAGVVMVRGGKGGNDRVVPLGPRAGHWVSAYLANVRSGLAGPIDPGKLFLTDYGEPFAKNRLGDLVKRYLGRARIGAPGACHMLRHACATHMLENGADIRFIQVLLGHADLSTTQVYTQVSISKLREVHACTHPGSMRGNKQGPRLRAL</sequence>
<dbReference type="GO" id="GO:0007059">
    <property type="term" value="P:chromosome segregation"/>
    <property type="evidence" value="ECO:0007669"/>
    <property type="project" value="UniProtKB-KW"/>
</dbReference>
<reference evidence="5 6" key="1">
    <citation type="submission" date="2020-04" db="EMBL/GenBank/DDBJ databases">
        <title>Usitatibacter rugosus gen. nov., sp. nov. and Usitatibacter palustris sp. nov., novel members of Usitatibacteraceae fam. nov. within the order Nitrosomonadales isolated from soil.</title>
        <authorList>
            <person name="Huber K.J."/>
            <person name="Neumann-Schaal M."/>
            <person name="Geppert A."/>
            <person name="Luckner M."/>
            <person name="Wanner G."/>
            <person name="Overmann J."/>
        </authorList>
    </citation>
    <scope>NUCLEOTIDE SEQUENCE [LARGE SCALE GENOMIC DNA]</scope>
    <source>
        <strain evidence="5 6">Swamp67</strain>
    </source>
</reference>
<feature type="domain" description="Tyr recombinase" evidence="4">
    <location>
        <begin position="1"/>
        <end position="172"/>
    </location>
</feature>
<keyword evidence="6" id="KW-1185">Reference proteome</keyword>
<organism evidence="5 6">
    <name type="scientific">Usitatibacter palustris</name>
    <dbReference type="NCBI Taxonomy" id="2732487"/>
    <lineage>
        <taxon>Bacteria</taxon>
        <taxon>Pseudomonadati</taxon>
        <taxon>Pseudomonadota</taxon>
        <taxon>Betaproteobacteria</taxon>
        <taxon>Nitrosomonadales</taxon>
        <taxon>Usitatibacteraceae</taxon>
        <taxon>Usitatibacter</taxon>
    </lineage>
</organism>